<dbReference type="Proteomes" id="UP001500420">
    <property type="component" value="Unassembled WGS sequence"/>
</dbReference>
<dbReference type="EMBL" id="BAAADV010000003">
    <property type="protein sequence ID" value="GAA0671167.1"/>
    <property type="molecule type" value="Genomic_DNA"/>
</dbReference>
<evidence type="ECO:0000313" key="4">
    <source>
        <dbReference type="EMBL" id="GAA0671167.1"/>
    </source>
</evidence>
<dbReference type="PANTHER" id="PTHR43877">
    <property type="entry name" value="AMINOALKYLPHOSPHONATE N-ACETYLTRANSFERASE-RELATED-RELATED"/>
    <property type="match status" value="1"/>
</dbReference>
<accession>A0AAV3T8Q0</accession>
<dbReference type="CDD" id="cd04301">
    <property type="entry name" value="NAT_SF"/>
    <property type="match status" value="1"/>
</dbReference>
<evidence type="ECO:0000256" key="1">
    <source>
        <dbReference type="ARBA" id="ARBA00022679"/>
    </source>
</evidence>
<keyword evidence="2" id="KW-0012">Acyltransferase</keyword>
<dbReference type="PROSITE" id="PS51186">
    <property type="entry name" value="GNAT"/>
    <property type="match status" value="1"/>
</dbReference>
<proteinExistence type="predicted"/>
<organism evidence="4 5">
    <name type="scientific">Natronoarchaeum mannanilyticum</name>
    <dbReference type="NCBI Taxonomy" id="926360"/>
    <lineage>
        <taxon>Archaea</taxon>
        <taxon>Methanobacteriati</taxon>
        <taxon>Methanobacteriota</taxon>
        <taxon>Stenosarchaea group</taxon>
        <taxon>Halobacteria</taxon>
        <taxon>Halobacteriales</taxon>
        <taxon>Natronoarchaeaceae</taxon>
    </lineage>
</organism>
<sequence>MTDVRVATDESAREDAFAVRRTVFVDEQGVDEALEYDEHDEPDADAVHFVAYDDGEPIGAARLRFPNAGVGKVERVAVLASRRGEDVGRDLMDAVHAEARDRDLDILKLHSQTRAAGFYERLGYERRGEEFEEAGIPHVEMRRPVGS</sequence>
<name>A0AAV3T8Q0_9EURY</name>
<dbReference type="RefSeq" id="WP_343773551.1">
    <property type="nucleotide sequence ID" value="NZ_BAAADV010000003.1"/>
</dbReference>
<gene>
    <name evidence="4" type="ORF">GCM10009020_16890</name>
</gene>
<evidence type="ECO:0000256" key="2">
    <source>
        <dbReference type="ARBA" id="ARBA00023315"/>
    </source>
</evidence>
<dbReference type="GO" id="GO:0016747">
    <property type="term" value="F:acyltransferase activity, transferring groups other than amino-acyl groups"/>
    <property type="evidence" value="ECO:0007669"/>
    <property type="project" value="InterPro"/>
</dbReference>
<comment type="caution">
    <text evidence="4">The sequence shown here is derived from an EMBL/GenBank/DDBJ whole genome shotgun (WGS) entry which is preliminary data.</text>
</comment>
<feature type="domain" description="N-acetyltransferase" evidence="3">
    <location>
        <begin position="2"/>
        <end position="146"/>
    </location>
</feature>
<dbReference type="Pfam" id="PF13673">
    <property type="entry name" value="Acetyltransf_10"/>
    <property type="match status" value="1"/>
</dbReference>
<dbReference type="InterPro" id="IPR016181">
    <property type="entry name" value="Acyl_CoA_acyltransferase"/>
</dbReference>
<dbReference type="InterPro" id="IPR000182">
    <property type="entry name" value="GNAT_dom"/>
</dbReference>
<dbReference type="SUPFAM" id="SSF55729">
    <property type="entry name" value="Acyl-CoA N-acyltransferases (Nat)"/>
    <property type="match status" value="1"/>
</dbReference>
<dbReference type="AlphaFoldDB" id="A0AAV3T8Q0"/>
<reference evidence="4 5" key="1">
    <citation type="journal article" date="2019" name="Int. J. Syst. Evol. Microbiol.">
        <title>The Global Catalogue of Microorganisms (GCM) 10K type strain sequencing project: providing services to taxonomists for standard genome sequencing and annotation.</title>
        <authorList>
            <consortium name="The Broad Institute Genomics Platform"/>
            <consortium name="The Broad Institute Genome Sequencing Center for Infectious Disease"/>
            <person name="Wu L."/>
            <person name="Ma J."/>
        </authorList>
    </citation>
    <scope>NUCLEOTIDE SEQUENCE [LARGE SCALE GENOMIC DNA]</scope>
    <source>
        <strain evidence="4 5">JCM 16328</strain>
    </source>
</reference>
<dbReference type="Gene3D" id="3.40.630.30">
    <property type="match status" value="1"/>
</dbReference>
<evidence type="ECO:0000313" key="5">
    <source>
        <dbReference type="Proteomes" id="UP001500420"/>
    </source>
</evidence>
<keyword evidence="1" id="KW-0808">Transferase</keyword>
<dbReference type="InterPro" id="IPR050832">
    <property type="entry name" value="Bact_Acetyltransf"/>
</dbReference>
<protein>
    <submittedName>
        <fullName evidence="4">GNAT family N-acetyltransferase</fullName>
    </submittedName>
</protein>
<evidence type="ECO:0000259" key="3">
    <source>
        <dbReference type="PROSITE" id="PS51186"/>
    </source>
</evidence>
<keyword evidence="5" id="KW-1185">Reference proteome</keyword>